<feature type="region of interest" description="Disordered" evidence="1">
    <location>
        <begin position="221"/>
        <end position="250"/>
    </location>
</feature>
<feature type="transmembrane region" description="Helical" evidence="2">
    <location>
        <begin position="89"/>
        <end position="110"/>
    </location>
</feature>
<dbReference type="RefSeq" id="WP_103467505.1">
    <property type="nucleotide sequence ID" value="NZ_PPXC01000024.1"/>
</dbReference>
<name>A0A2S3ZRI6_ARTGL</name>
<dbReference type="Proteomes" id="UP000237061">
    <property type="component" value="Unassembled WGS sequence"/>
</dbReference>
<dbReference type="EMBL" id="PPXC01000024">
    <property type="protein sequence ID" value="POH71719.1"/>
    <property type="molecule type" value="Genomic_DNA"/>
</dbReference>
<evidence type="ECO:0000256" key="1">
    <source>
        <dbReference type="SAM" id="MobiDB-lite"/>
    </source>
</evidence>
<reference evidence="3 4" key="1">
    <citation type="submission" date="2018-01" db="EMBL/GenBank/DDBJ databases">
        <title>Arthrobacter sp. nov., from glaciers in China.</title>
        <authorList>
            <person name="Liu Q."/>
            <person name="Xin Y.-H."/>
        </authorList>
    </citation>
    <scope>NUCLEOTIDE SEQUENCE [LARGE SCALE GENOMIC DNA]</scope>
    <source>
        <strain evidence="3 4">HLT2-12-2</strain>
    </source>
</reference>
<organism evidence="3 4">
    <name type="scientific">Arthrobacter glacialis</name>
    <dbReference type="NCBI Taxonomy" id="1664"/>
    <lineage>
        <taxon>Bacteria</taxon>
        <taxon>Bacillati</taxon>
        <taxon>Actinomycetota</taxon>
        <taxon>Actinomycetes</taxon>
        <taxon>Micrococcales</taxon>
        <taxon>Micrococcaceae</taxon>
        <taxon>Arthrobacter</taxon>
    </lineage>
</organism>
<feature type="transmembrane region" description="Helical" evidence="2">
    <location>
        <begin position="154"/>
        <end position="172"/>
    </location>
</feature>
<feature type="transmembrane region" description="Helical" evidence="2">
    <location>
        <begin position="41"/>
        <end position="62"/>
    </location>
</feature>
<accession>A0A2S3ZRI6</accession>
<feature type="transmembrane region" description="Helical" evidence="2">
    <location>
        <begin position="192"/>
        <end position="214"/>
    </location>
</feature>
<gene>
    <name evidence="3" type="ORF">CVS27_19485</name>
</gene>
<keyword evidence="2" id="KW-0812">Transmembrane</keyword>
<proteinExistence type="predicted"/>
<evidence type="ECO:0000313" key="4">
    <source>
        <dbReference type="Proteomes" id="UP000237061"/>
    </source>
</evidence>
<dbReference type="AlphaFoldDB" id="A0A2S3ZRI6"/>
<keyword evidence="2" id="KW-1133">Transmembrane helix</keyword>
<feature type="region of interest" description="Disordered" evidence="1">
    <location>
        <begin position="1"/>
        <end position="33"/>
    </location>
</feature>
<feature type="compositionally biased region" description="Polar residues" evidence="1">
    <location>
        <begin position="231"/>
        <end position="243"/>
    </location>
</feature>
<evidence type="ECO:0000313" key="3">
    <source>
        <dbReference type="EMBL" id="POH71719.1"/>
    </source>
</evidence>
<evidence type="ECO:0000256" key="2">
    <source>
        <dbReference type="SAM" id="Phobius"/>
    </source>
</evidence>
<keyword evidence="4" id="KW-1185">Reference proteome</keyword>
<comment type="caution">
    <text evidence="3">The sequence shown here is derived from an EMBL/GenBank/DDBJ whole genome shotgun (WGS) entry which is preliminary data.</text>
</comment>
<keyword evidence="2" id="KW-0472">Membrane</keyword>
<protein>
    <submittedName>
        <fullName evidence="3">Uncharacterized protein</fullName>
    </submittedName>
</protein>
<feature type="transmembrane region" description="Helical" evidence="2">
    <location>
        <begin position="122"/>
        <end position="142"/>
    </location>
</feature>
<sequence>MTTAQHLGAPPVAGRGPARVLPSGRRRLEGSTRTGTELSSLYTSLALLGIAALASAAASSLLPGMGGETISGEAASTEAGRGLLATAPWQWAAGIASAVYGLGALTYGFVSFRSGTMRRADTLRLVVSIAALFHLTGLLLGVWRMPEASRTFDITLASLLALELSVIAVLGWRRNAALRQEPRTRTEPTAAAVVGTLFAASVLVAALTTVGMAASTAGELAVPHSGHSDTPDSPSVPSNIEQLKNQDHHH</sequence>